<sequence length="275" mass="30959">MGKRLYSISYAWGSIRMGHPIITNVEENGIMTEKDTIAYLMVNGSSINTQVSVHNQYDIQDPLTTRTQFEYIVDHSIRLINTNICIVANENNQIMAENCTENTSRWILDLTNYQWISLETGLCITLHDEEEGRVRLATLKRCSRQGTISESQQGVIEILTTNPDLLDNFPDASIDEFEEIQLEQRTSVTRTVSSPIFGGLLKRNHGRGNIIWDMIGWGLMKHDGCRLSFVLDASANAAPHKSQRPTPSGVFSFFFRDIPASVCIRLGYVVNSTPA</sequence>
<name>A0A164SL50_9CRUS</name>
<organism evidence="1 2">
    <name type="scientific">Daphnia magna</name>
    <dbReference type="NCBI Taxonomy" id="35525"/>
    <lineage>
        <taxon>Eukaryota</taxon>
        <taxon>Metazoa</taxon>
        <taxon>Ecdysozoa</taxon>
        <taxon>Arthropoda</taxon>
        <taxon>Crustacea</taxon>
        <taxon>Branchiopoda</taxon>
        <taxon>Diplostraca</taxon>
        <taxon>Cladocera</taxon>
        <taxon>Anomopoda</taxon>
        <taxon>Daphniidae</taxon>
        <taxon>Daphnia</taxon>
    </lineage>
</organism>
<dbReference type="Proteomes" id="UP000076858">
    <property type="component" value="Unassembled WGS sequence"/>
</dbReference>
<evidence type="ECO:0000313" key="1">
    <source>
        <dbReference type="EMBL" id="KZS09731.1"/>
    </source>
</evidence>
<reference evidence="1 2" key="1">
    <citation type="submission" date="2016-03" db="EMBL/GenBank/DDBJ databases">
        <title>EvidentialGene: Evidence-directed Construction of Genes on Genomes.</title>
        <authorList>
            <person name="Gilbert D.G."/>
            <person name="Choi J.-H."/>
            <person name="Mockaitis K."/>
            <person name="Colbourne J."/>
            <person name="Pfrender M."/>
        </authorList>
    </citation>
    <scope>NUCLEOTIDE SEQUENCE [LARGE SCALE GENOMIC DNA]</scope>
    <source>
        <strain evidence="1 2">Xinb3</strain>
        <tissue evidence="1">Complete organism</tissue>
    </source>
</reference>
<comment type="caution">
    <text evidence="1">The sequence shown here is derived from an EMBL/GenBank/DDBJ whole genome shotgun (WGS) entry which is preliminary data.</text>
</comment>
<dbReference type="InterPro" id="IPR035992">
    <property type="entry name" value="Ricin_B-like_lectins"/>
</dbReference>
<protein>
    <submittedName>
        <fullName evidence="1">Uncharacterized protein</fullName>
    </submittedName>
</protein>
<dbReference type="EMBL" id="LRGB01002001">
    <property type="protein sequence ID" value="KZS09731.1"/>
    <property type="molecule type" value="Genomic_DNA"/>
</dbReference>
<gene>
    <name evidence="1" type="ORF">APZ42_025982</name>
</gene>
<dbReference type="SUPFAM" id="SSF50370">
    <property type="entry name" value="Ricin B-like lectins"/>
    <property type="match status" value="1"/>
</dbReference>
<dbReference type="AlphaFoldDB" id="A0A164SL50"/>
<dbReference type="OrthoDB" id="6364599at2759"/>
<keyword evidence="2" id="KW-1185">Reference proteome</keyword>
<evidence type="ECO:0000313" key="2">
    <source>
        <dbReference type="Proteomes" id="UP000076858"/>
    </source>
</evidence>
<proteinExistence type="predicted"/>
<accession>A0A164SL50</accession>